<feature type="transmembrane region" description="Helical" evidence="6">
    <location>
        <begin position="140"/>
        <end position="163"/>
    </location>
</feature>
<dbReference type="Gene3D" id="1.20.1260.100">
    <property type="entry name" value="TspO/MBR protein"/>
    <property type="match status" value="1"/>
</dbReference>
<evidence type="ECO:0000313" key="7">
    <source>
        <dbReference type="EMBL" id="TCO78030.1"/>
    </source>
</evidence>
<keyword evidence="4 6" id="KW-1133">Transmembrane helix</keyword>
<dbReference type="Pfam" id="PF03073">
    <property type="entry name" value="TspO_MBR"/>
    <property type="match status" value="1"/>
</dbReference>
<evidence type="ECO:0000313" key="8">
    <source>
        <dbReference type="Proteomes" id="UP000294919"/>
    </source>
</evidence>
<organism evidence="7 8">
    <name type="scientific">Marinisporobacter balticus</name>
    <dbReference type="NCBI Taxonomy" id="2018667"/>
    <lineage>
        <taxon>Bacteria</taxon>
        <taxon>Bacillati</taxon>
        <taxon>Bacillota</taxon>
        <taxon>Clostridia</taxon>
        <taxon>Peptostreptococcales</taxon>
        <taxon>Thermotaleaceae</taxon>
        <taxon>Marinisporobacter</taxon>
    </lineage>
</organism>
<comment type="subcellular location">
    <subcellularLocation>
        <location evidence="1">Membrane</location>
        <topology evidence="1">Multi-pass membrane protein</topology>
    </subcellularLocation>
</comment>
<dbReference type="PANTHER" id="PTHR10057:SF0">
    <property type="entry name" value="TRANSLOCATOR PROTEIN"/>
    <property type="match status" value="1"/>
</dbReference>
<dbReference type="InterPro" id="IPR038330">
    <property type="entry name" value="TspO/MBR-related_sf"/>
</dbReference>
<evidence type="ECO:0000256" key="1">
    <source>
        <dbReference type="ARBA" id="ARBA00004141"/>
    </source>
</evidence>
<dbReference type="EMBL" id="SLWV01000005">
    <property type="protein sequence ID" value="TCO78030.1"/>
    <property type="molecule type" value="Genomic_DNA"/>
</dbReference>
<proteinExistence type="inferred from homology"/>
<evidence type="ECO:0000256" key="4">
    <source>
        <dbReference type="ARBA" id="ARBA00022989"/>
    </source>
</evidence>
<evidence type="ECO:0000256" key="3">
    <source>
        <dbReference type="ARBA" id="ARBA00022692"/>
    </source>
</evidence>
<keyword evidence="8" id="KW-1185">Reference proteome</keyword>
<dbReference type="PANTHER" id="PTHR10057">
    <property type="entry name" value="PERIPHERAL-TYPE BENZODIAZEPINE RECEPTOR"/>
    <property type="match status" value="1"/>
</dbReference>
<evidence type="ECO:0000256" key="6">
    <source>
        <dbReference type="SAM" id="Phobius"/>
    </source>
</evidence>
<dbReference type="InterPro" id="IPR004307">
    <property type="entry name" value="TspO_MBR"/>
</dbReference>
<evidence type="ECO:0000256" key="2">
    <source>
        <dbReference type="ARBA" id="ARBA00007524"/>
    </source>
</evidence>
<keyword evidence="5 6" id="KW-0472">Membrane</keyword>
<name>A0A4V2SC83_9FIRM</name>
<feature type="transmembrane region" description="Helical" evidence="6">
    <location>
        <begin position="114"/>
        <end position="133"/>
    </location>
</feature>
<accession>A0A4V2SC83</accession>
<feature type="transmembrane region" description="Helical" evidence="6">
    <location>
        <begin position="12"/>
        <end position="34"/>
    </location>
</feature>
<comment type="caution">
    <text evidence="7">The sequence shown here is derived from an EMBL/GenBank/DDBJ whole genome shotgun (WGS) entry which is preliminary data.</text>
</comment>
<dbReference type="RefSeq" id="WP_132243704.1">
    <property type="nucleotide sequence ID" value="NZ_SLWV01000005.1"/>
</dbReference>
<dbReference type="GO" id="GO:0016020">
    <property type="term" value="C:membrane"/>
    <property type="evidence" value="ECO:0007669"/>
    <property type="project" value="UniProtKB-SubCell"/>
</dbReference>
<dbReference type="CDD" id="cd15904">
    <property type="entry name" value="TSPO_MBR"/>
    <property type="match status" value="1"/>
</dbReference>
<dbReference type="AlphaFoldDB" id="A0A4V2SC83"/>
<feature type="transmembrane region" description="Helical" evidence="6">
    <location>
        <begin position="54"/>
        <end position="75"/>
    </location>
</feature>
<dbReference type="PIRSF" id="PIRSF005859">
    <property type="entry name" value="PBR"/>
    <property type="match status" value="1"/>
</dbReference>
<dbReference type="Proteomes" id="UP000294919">
    <property type="component" value="Unassembled WGS sequence"/>
</dbReference>
<reference evidence="7 8" key="1">
    <citation type="submission" date="2019-03" db="EMBL/GenBank/DDBJ databases">
        <title>Genomic Encyclopedia of Type Strains, Phase IV (KMG-IV): sequencing the most valuable type-strain genomes for metagenomic binning, comparative biology and taxonomic classification.</title>
        <authorList>
            <person name="Goeker M."/>
        </authorList>
    </citation>
    <scope>NUCLEOTIDE SEQUENCE [LARGE SCALE GENOMIC DNA]</scope>
    <source>
        <strain evidence="7 8">DSM 102940</strain>
    </source>
</reference>
<dbReference type="FunFam" id="1.20.1260.100:FF:000001">
    <property type="entry name" value="translocator protein 2"/>
    <property type="match status" value="1"/>
</dbReference>
<dbReference type="GO" id="GO:0033013">
    <property type="term" value="P:tetrapyrrole metabolic process"/>
    <property type="evidence" value="ECO:0007669"/>
    <property type="project" value="UniProtKB-ARBA"/>
</dbReference>
<dbReference type="OrthoDB" id="9795496at2"/>
<gene>
    <name evidence="7" type="ORF">EV214_105129</name>
</gene>
<comment type="similarity">
    <text evidence="2">Belongs to the TspO/BZRP family.</text>
</comment>
<sequence>MPNIIKMRGKKNIFTLIVCIFIPELVGLLSGFLTKDAYGKYQNLIQPKFAPPPWVFGVVWPILFFLMGIASYRIWMLKSEKARGKNALFYYGLQLFFNFFWSILFFGLALRGLALIELLILLILIIITCIKFYRLDKVAGYLFIPYIVWVAFAGILNLSILWLNK</sequence>
<keyword evidence="3 6" id="KW-0812">Transmembrane</keyword>
<protein>
    <submittedName>
        <fullName evidence="7">TspO/MBR related protein</fullName>
    </submittedName>
</protein>
<evidence type="ECO:0000256" key="5">
    <source>
        <dbReference type="ARBA" id="ARBA00023136"/>
    </source>
</evidence>
<feature type="transmembrane region" description="Helical" evidence="6">
    <location>
        <begin position="87"/>
        <end position="108"/>
    </location>
</feature>